<reference evidence="2" key="2">
    <citation type="submission" date="2020-05" db="UniProtKB">
        <authorList>
            <consortium name="EnsemblMetazoa"/>
        </authorList>
    </citation>
    <scope>IDENTIFICATION</scope>
    <source>
        <strain evidence="2">IAEA</strain>
    </source>
</reference>
<protein>
    <submittedName>
        <fullName evidence="2">Uncharacterized protein</fullName>
    </submittedName>
</protein>
<organism evidence="2 3">
    <name type="scientific">Glossina brevipalpis</name>
    <dbReference type="NCBI Taxonomy" id="37001"/>
    <lineage>
        <taxon>Eukaryota</taxon>
        <taxon>Metazoa</taxon>
        <taxon>Ecdysozoa</taxon>
        <taxon>Arthropoda</taxon>
        <taxon>Hexapoda</taxon>
        <taxon>Insecta</taxon>
        <taxon>Pterygota</taxon>
        <taxon>Neoptera</taxon>
        <taxon>Endopterygota</taxon>
        <taxon>Diptera</taxon>
        <taxon>Brachycera</taxon>
        <taxon>Muscomorpha</taxon>
        <taxon>Hippoboscoidea</taxon>
        <taxon>Glossinidae</taxon>
        <taxon>Glossina</taxon>
    </lineage>
</organism>
<sequence length="149" mass="16768">MLRDSSKRGLDEARLNSLDGKSFLRFMRPDCVTFIQNVDEVLKAVYSIAENNRVLLKEYKDECQIALKNNESKIGNTFEVFEIQILAKLRKIETVIGRSNACGNKLQEAAKDRVKGVQKLIEIAGQMEDSRGAQAPSWLEAVSSQDFKG</sequence>
<reference evidence="3" key="1">
    <citation type="submission" date="2014-03" db="EMBL/GenBank/DDBJ databases">
        <authorList>
            <person name="Aksoy S."/>
            <person name="Warren W."/>
            <person name="Wilson R.K."/>
        </authorList>
    </citation>
    <scope>NUCLEOTIDE SEQUENCE [LARGE SCALE GENOMIC DNA]</scope>
    <source>
        <strain evidence="3">IAEA</strain>
    </source>
</reference>
<dbReference type="Proteomes" id="UP000091820">
    <property type="component" value="Unassembled WGS sequence"/>
</dbReference>
<evidence type="ECO:0000256" key="1">
    <source>
        <dbReference type="SAM" id="MobiDB-lite"/>
    </source>
</evidence>
<evidence type="ECO:0000313" key="3">
    <source>
        <dbReference type="Proteomes" id="UP000091820"/>
    </source>
</evidence>
<feature type="region of interest" description="Disordered" evidence="1">
    <location>
        <begin position="128"/>
        <end position="149"/>
    </location>
</feature>
<name>A0A1A9WX98_9MUSC</name>
<accession>A0A1A9WX98</accession>
<dbReference type="EnsemblMetazoa" id="GBRI035788-RA">
    <property type="protein sequence ID" value="GBRI035788-PA"/>
    <property type="gene ID" value="GBRI035788"/>
</dbReference>
<evidence type="ECO:0000313" key="2">
    <source>
        <dbReference type="EnsemblMetazoa" id="GBRI035788-PA"/>
    </source>
</evidence>
<dbReference type="AlphaFoldDB" id="A0A1A9WX98"/>
<dbReference type="VEuPathDB" id="VectorBase:GBRI035788"/>
<keyword evidence="3" id="KW-1185">Reference proteome</keyword>
<proteinExistence type="predicted"/>